<sequence length="196" mass="21994">MKKDTYTKVLLIGGLIFLTSLGRIITNHLAIWNFTAIGACALFGGVVLKDKKYAYLLPLAALFLSDLFLQLFTTIKGFYGWSMLFNYGAFMLTTFIGTRLKHASMGRIMVASVGTGLLYFLISNFGVWALQDMYPKTFVGLMHCYVSAMPFYQHDVFGSFFLNTILSNVFYTGLLFGAYALLQPIFNREEQVANAN</sequence>
<feature type="transmembrane region" description="Helical" evidence="1">
    <location>
        <begin position="78"/>
        <end position="96"/>
    </location>
</feature>
<feature type="transmembrane region" description="Helical" evidence="1">
    <location>
        <begin position="7"/>
        <end position="25"/>
    </location>
</feature>
<feature type="transmembrane region" description="Helical" evidence="1">
    <location>
        <begin position="31"/>
        <end position="48"/>
    </location>
</feature>
<feature type="transmembrane region" description="Helical" evidence="1">
    <location>
        <begin position="160"/>
        <end position="182"/>
    </location>
</feature>
<accession>A0A327QSJ9</accession>
<proteinExistence type="predicted"/>
<gene>
    <name evidence="2" type="ORF">LX64_01799</name>
</gene>
<reference evidence="2 3" key="1">
    <citation type="submission" date="2018-06" db="EMBL/GenBank/DDBJ databases">
        <title>Genomic Encyclopedia of Archaeal and Bacterial Type Strains, Phase II (KMG-II): from individual species to whole genera.</title>
        <authorList>
            <person name="Goeker M."/>
        </authorList>
    </citation>
    <scope>NUCLEOTIDE SEQUENCE [LARGE SCALE GENOMIC DNA]</scope>
    <source>
        <strain evidence="2 3">DSM 23857</strain>
    </source>
</reference>
<evidence type="ECO:0000256" key="1">
    <source>
        <dbReference type="SAM" id="Phobius"/>
    </source>
</evidence>
<dbReference type="AlphaFoldDB" id="A0A327QSJ9"/>
<feature type="transmembrane region" description="Helical" evidence="1">
    <location>
        <begin position="55"/>
        <end position="72"/>
    </location>
</feature>
<dbReference type="OrthoDB" id="9806699at2"/>
<evidence type="ECO:0000313" key="2">
    <source>
        <dbReference type="EMBL" id="RAJ06672.1"/>
    </source>
</evidence>
<keyword evidence="1" id="KW-0812">Transmembrane</keyword>
<feature type="transmembrane region" description="Helical" evidence="1">
    <location>
        <begin position="108"/>
        <end position="130"/>
    </location>
</feature>
<evidence type="ECO:0000313" key="3">
    <source>
        <dbReference type="Proteomes" id="UP000249547"/>
    </source>
</evidence>
<keyword evidence="3" id="KW-1185">Reference proteome</keyword>
<dbReference type="EMBL" id="QLLL01000003">
    <property type="protein sequence ID" value="RAJ06672.1"/>
    <property type="molecule type" value="Genomic_DNA"/>
</dbReference>
<comment type="caution">
    <text evidence="2">The sequence shown here is derived from an EMBL/GenBank/DDBJ whole genome shotgun (WGS) entry which is preliminary data.</text>
</comment>
<keyword evidence="1" id="KW-0472">Membrane</keyword>
<protein>
    <submittedName>
        <fullName evidence="2">Uncharacterized protein</fullName>
    </submittedName>
</protein>
<keyword evidence="1" id="KW-1133">Transmembrane helix</keyword>
<organism evidence="2 3">
    <name type="scientific">Chitinophaga skermanii</name>
    <dbReference type="NCBI Taxonomy" id="331697"/>
    <lineage>
        <taxon>Bacteria</taxon>
        <taxon>Pseudomonadati</taxon>
        <taxon>Bacteroidota</taxon>
        <taxon>Chitinophagia</taxon>
        <taxon>Chitinophagales</taxon>
        <taxon>Chitinophagaceae</taxon>
        <taxon>Chitinophaga</taxon>
    </lineage>
</organism>
<dbReference type="RefSeq" id="WP_111597273.1">
    <property type="nucleotide sequence ID" value="NZ_QLLL01000003.1"/>
</dbReference>
<name>A0A327QSJ9_9BACT</name>
<dbReference type="Pfam" id="PF20221">
    <property type="entry name" value="DUF6580"/>
    <property type="match status" value="1"/>
</dbReference>
<dbReference type="InterPro" id="IPR046487">
    <property type="entry name" value="DUF6580"/>
</dbReference>
<dbReference type="Proteomes" id="UP000249547">
    <property type="component" value="Unassembled WGS sequence"/>
</dbReference>